<organism evidence="2 3">
    <name type="scientific">Rhizosphaericola mali</name>
    <dbReference type="NCBI Taxonomy" id="2545455"/>
    <lineage>
        <taxon>Bacteria</taxon>
        <taxon>Pseudomonadati</taxon>
        <taxon>Bacteroidota</taxon>
        <taxon>Chitinophagia</taxon>
        <taxon>Chitinophagales</taxon>
        <taxon>Chitinophagaceae</taxon>
        <taxon>Rhizosphaericola</taxon>
    </lineage>
</organism>
<name>A0A5P2GB28_9BACT</name>
<evidence type="ECO:0000256" key="1">
    <source>
        <dbReference type="SAM" id="MobiDB-lite"/>
    </source>
</evidence>
<gene>
    <name evidence="2" type="ORF">E0W69_001905</name>
</gene>
<dbReference type="Pfam" id="PF11138">
    <property type="entry name" value="DUF2911"/>
    <property type="match status" value="1"/>
</dbReference>
<feature type="compositionally biased region" description="Basic and acidic residues" evidence="1">
    <location>
        <begin position="17"/>
        <end position="28"/>
    </location>
</feature>
<sequence>MISNNVNAQKKKSKKSTSTEKPREDKSKRPSPPAVVSRELANGTKITIDYSQPSLKGRTPGVDVEPKEDTVWRAGANEATIFEVDKDVTINGQALPAGKYAFYVLKHGVEWTLIFNKVWNTWGTNYEKNKDQDALQVTVEQEEPIAPSEKLIYTISKDGKVSLLWGAELITFKVD</sequence>
<feature type="region of interest" description="Disordered" evidence="1">
    <location>
        <begin position="1"/>
        <end position="43"/>
    </location>
</feature>
<dbReference type="Proteomes" id="UP000292424">
    <property type="component" value="Chromosome"/>
</dbReference>
<protein>
    <submittedName>
        <fullName evidence="2">DUF2911 domain-containing protein</fullName>
    </submittedName>
</protein>
<keyword evidence="3" id="KW-1185">Reference proteome</keyword>
<dbReference type="OrthoDB" id="9808374at2"/>
<proteinExistence type="predicted"/>
<dbReference type="KEGG" id="arac:E0W69_001905"/>
<reference evidence="2 3" key="1">
    <citation type="submission" date="2019-09" db="EMBL/GenBank/DDBJ databases">
        <title>Complete genome sequence of Arachidicoccus sp. B3-10 isolated from apple orchard soil.</title>
        <authorList>
            <person name="Kim H.S."/>
            <person name="Han K.-I."/>
            <person name="Suh M.K."/>
            <person name="Lee K.C."/>
            <person name="Eom M.K."/>
            <person name="Kim J.-S."/>
            <person name="Kang S.W."/>
            <person name="Sin Y."/>
            <person name="Lee J.-S."/>
        </authorList>
    </citation>
    <scope>NUCLEOTIDE SEQUENCE [LARGE SCALE GENOMIC DNA]</scope>
    <source>
        <strain evidence="2 3">B3-10</strain>
    </source>
</reference>
<evidence type="ECO:0000313" key="2">
    <source>
        <dbReference type="EMBL" id="QES90890.1"/>
    </source>
</evidence>
<dbReference type="InterPro" id="IPR021314">
    <property type="entry name" value="DUF2911"/>
</dbReference>
<evidence type="ECO:0000313" key="3">
    <source>
        <dbReference type="Proteomes" id="UP000292424"/>
    </source>
</evidence>
<accession>A0A5P2GB28</accession>
<dbReference type="AlphaFoldDB" id="A0A5P2GB28"/>
<dbReference type="EMBL" id="CP044016">
    <property type="protein sequence ID" value="QES90890.1"/>
    <property type="molecule type" value="Genomic_DNA"/>
</dbReference>